<dbReference type="OrthoDB" id="9815205at2"/>
<dbReference type="AlphaFoldDB" id="A0A4R6IKQ8"/>
<dbReference type="RefSeq" id="WP_133554253.1">
    <property type="nucleotide sequence ID" value="NZ_SNWM01000002.1"/>
</dbReference>
<name>A0A4R6IKQ8_9SPHI</name>
<accession>A0A4R6IKQ8</accession>
<gene>
    <name evidence="1" type="ORF">CLV32_1665</name>
</gene>
<reference evidence="1 2" key="1">
    <citation type="submission" date="2019-03" db="EMBL/GenBank/DDBJ databases">
        <title>Genomic Encyclopedia of Archaeal and Bacterial Type Strains, Phase II (KMG-II): from individual species to whole genera.</title>
        <authorList>
            <person name="Goeker M."/>
        </authorList>
    </citation>
    <scope>NUCLEOTIDE SEQUENCE [LARGE SCALE GENOMIC DNA]</scope>
    <source>
        <strain evidence="1 2">DSM 19034</strain>
    </source>
</reference>
<evidence type="ECO:0000313" key="1">
    <source>
        <dbReference type="EMBL" id="TDO22684.1"/>
    </source>
</evidence>
<keyword evidence="2" id="KW-1185">Reference proteome</keyword>
<dbReference type="Proteomes" id="UP000295499">
    <property type="component" value="Unassembled WGS sequence"/>
</dbReference>
<dbReference type="EMBL" id="SNWM01000002">
    <property type="protein sequence ID" value="TDO22684.1"/>
    <property type="molecule type" value="Genomic_DNA"/>
</dbReference>
<organism evidence="1 2">
    <name type="scientific">Pedobacter duraquae</name>
    <dbReference type="NCBI Taxonomy" id="425511"/>
    <lineage>
        <taxon>Bacteria</taxon>
        <taxon>Pseudomonadati</taxon>
        <taxon>Bacteroidota</taxon>
        <taxon>Sphingobacteriia</taxon>
        <taxon>Sphingobacteriales</taxon>
        <taxon>Sphingobacteriaceae</taxon>
        <taxon>Pedobacter</taxon>
    </lineage>
</organism>
<sequence>MKYVFSIFLLTFFLQSTKAQLKSDTTTFRFAAPATRTVQLRIDTNEVVYDKRGKALRYYQYKRLLQSGEYTIRVEGDPESADRKYFLKRKY</sequence>
<comment type="caution">
    <text evidence="1">The sequence shown here is derived from an EMBL/GenBank/DDBJ whole genome shotgun (WGS) entry which is preliminary data.</text>
</comment>
<proteinExistence type="predicted"/>
<protein>
    <submittedName>
        <fullName evidence="1">Uncharacterized protein</fullName>
    </submittedName>
</protein>
<evidence type="ECO:0000313" key="2">
    <source>
        <dbReference type="Proteomes" id="UP000295499"/>
    </source>
</evidence>